<gene>
    <name evidence="2" type="ORF">XELAEV_18040143mg</name>
</gene>
<reference evidence="3" key="1">
    <citation type="journal article" date="2016" name="Nature">
        <title>Genome evolution in the allotetraploid frog Xenopus laevis.</title>
        <authorList>
            <person name="Session A.M."/>
            <person name="Uno Y."/>
            <person name="Kwon T."/>
            <person name="Chapman J.A."/>
            <person name="Toyoda A."/>
            <person name="Takahashi S."/>
            <person name="Fukui A."/>
            <person name="Hikosaka A."/>
            <person name="Suzuki A."/>
            <person name="Kondo M."/>
            <person name="van Heeringen S.J."/>
            <person name="Quigley I."/>
            <person name="Heinz S."/>
            <person name="Ogino H."/>
            <person name="Ochi H."/>
            <person name="Hellsten U."/>
            <person name="Lyons J.B."/>
            <person name="Simakov O."/>
            <person name="Putnam N."/>
            <person name="Stites J."/>
            <person name="Kuroki Y."/>
            <person name="Tanaka T."/>
            <person name="Michiue T."/>
            <person name="Watanabe M."/>
            <person name="Bogdanovic O."/>
            <person name="Lister R."/>
            <person name="Georgiou G."/>
            <person name="Paranjpe S.S."/>
            <person name="van Kruijsbergen I."/>
            <person name="Shu S."/>
            <person name="Carlson J."/>
            <person name="Kinoshita T."/>
            <person name="Ohta Y."/>
            <person name="Mawaribuchi S."/>
            <person name="Jenkins J."/>
            <person name="Grimwood J."/>
            <person name="Schmutz J."/>
            <person name="Mitros T."/>
            <person name="Mozaffari S.V."/>
            <person name="Suzuki Y."/>
            <person name="Haramoto Y."/>
            <person name="Yamamoto T.S."/>
            <person name="Takagi C."/>
            <person name="Heald R."/>
            <person name="Miller K."/>
            <person name="Haudenschild C."/>
            <person name="Kitzman J."/>
            <person name="Nakayama T."/>
            <person name="Izutsu Y."/>
            <person name="Robert J."/>
            <person name="Fortriede J."/>
            <person name="Burns K."/>
            <person name="Lotay V."/>
            <person name="Karimi K."/>
            <person name="Yasuoka Y."/>
            <person name="Dichmann D.S."/>
            <person name="Flajnik M.F."/>
            <person name="Houston D.W."/>
            <person name="Shendure J."/>
            <person name="DuPasquier L."/>
            <person name="Vize P.D."/>
            <person name="Zorn A.M."/>
            <person name="Ito M."/>
            <person name="Marcotte E.M."/>
            <person name="Wallingford J.B."/>
            <person name="Ito Y."/>
            <person name="Asashima M."/>
            <person name="Ueno N."/>
            <person name="Matsuda Y."/>
            <person name="Veenstra G.J."/>
            <person name="Fujiyama A."/>
            <person name="Harland R.M."/>
            <person name="Taira M."/>
            <person name="Rokhsar D.S."/>
        </authorList>
    </citation>
    <scope>NUCLEOTIDE SEQUENCE [LARGE SCALE GENOMIC DNA]</scope>
    <source>
        <strain evidence="3">J</strain>
    </source>
</reference>
<organism evidence="2 3">
    <name type="scientific">Xenopus laevis</name>
    <name type="common">African clawed frog</name>
    <dbReference type="NCBI Taxonomy" id="8355"/>
    <lineage>
        <taxon>Eukaryota</taxon>
        <taxon>Metazoa</taxon>
        <taxon>Chordata</taxon>
        <taxon>Craniata</taxon>
        <taxon>Vertebrata</taxon>
        <taxon>Euteleostomi</taxon>
        <taxon>Amphibia</taxon>
        <taxon>Batrachia</taxon>
        <taxon>Anura</taxon>
        <taxon>Pipoidea</taxon>
        <taxon>Pipidae</taxon>
        <taxon>Xenopodinae</taxon>
        <taxon>Xenopus</taxon>
        <taxon>Xenopus</taxon>
    </lineage>
</organism>
<sequence length="178" mass="19884">MRAPNCFILYSIIITVLSSRLVMGRPMGAGPVFNSQPQNSNLQGAQMNYKLQSLLESVLKGVPMLINQLRGVEAQLKNLQLRSYEQVEQVNMIQNFVGGLLTTVETVATQLNAIPNFNHNPNEEPAKPIQSAGSPPIIPRESVFDVNENYDVVREKKRQAMEVAIALANMRKRLPLDR</sequence>
<dbReference type="AlphaFoldDB" id="A0A974H8M3"/>
<evidence type="ECO:0000256" key="1">
    <source>
        <dbReference type="SAM" id="SignalP"/>
    </source>
</evidence>
<keyword evidence="1" id="KW-0732">Signal</keyword>
<dbReference type="EMBL" id="CM004480">
    <property type="protein sequence ID" value="OCT68839.1"/>
    <property type="molecule type" value="Genomic_DNA"/>
</dbReference>
<protein>
    <submittedName>
        <fullName evidence="2">Uncharacterized protein</fullName>
    </submittedName>
</protein>
<name>A0A974H8M3_XENLA</name>
<feature type="chain" id="PRO_5038030262" evidence="1">
    <location>
        <begin position="25"/>
        <end position="178"/>
    </location>
</feature>
<evidence type="ECO:0000313" key="2">
    <source>
        <dbReference type="EMBL" id="OCT68839.1"/>
    </source>
</evidence>
<proteinExistence type="predicted"/>
<dbReference type="Proteomes" id="UP000694892">
    <property type="component" value="Chromosome 8L"/>
</dbReference>
<accession>A0A974H8M3</accession>
<feature type="signal peptide" evidence="1">
    <location>
        <begin position="1"/>
        <end position="24"/>
    </location>
</feature>
<evidence type="ECO:0000313" key="3">
    <source>
        <dbReference type="Proteomes" id="UP000694892"/>
    </source>
</evidence>